<dbReference type="InterPro" id="IPR000792">
    <property type="entry name" value="Tscrpt_reg_LuxR_C"/>
</dbReference>
<sequence>MGISERSLQAHIAAMKQELGAHNRLQLGYLLGRNKTTYIV</sequence>
<dbReference type="PROSITE" id="PS50043">
    <property type="entry name" value="HTH_LUXR_2"/>
    <property type="match status" value="1"/>
</dbReference>
<gene>
    <name evidence="2" type="ORF">GCM10010393_46070</name>
</gene>
<evidence type="ECO:0000313" key="2">
    <source>
        <dbReference type="EMBL" id="GAA2508038.1"/>
    </source>
</evidence>
<evidence type="ECO:0000313" key="3">
    <source>
        <dbReference type="Proteomes" id="UP001499942"/>
    </source>
</evidence>
<reference evidence="2 3" key="1">
    <citation type="journal article" date="2019" name="Int. J. Syst. Evol. Microbiol.">
        <title>The Global Catalogue of Microorganisms (GCM) 10K type strain sequencing project: providing services to taxonomists for standard genome sequencing and annotation.</title>
        <authorList>
            <consortium name="The Broad Institute Genomics Platform"/>
            <consortium name="The Broad Institute Genome Sequencing Center for Infectious Disease"/>
            <person name="Wu L."/>
            <person name="Ma J."/>
        </authorList>
    </citation>
    <scope>NUCLEOTIDE SEQUENCE [LARGE SCALE GENOMIC DNA]</scope>
    <source>
        <strain evidence="2 3">JCM 5062</strain>
    </source>
</reference>
<proteinExistence type="predicted"/>
<feature type="domain" description="HTH luxR-type" evidence="1">
    <location>
        <begin position="1"/>
        <end position="35"/>
    </location>
</feature>
<organism evidence="2 3">
    <name type="scientific">Streptomyces gobitricini</name>
    <dbReference type="NCBI Taxonomy" id="68211"/>
    <lineage>
        <taxon>Bacteria</taxon>
        <taxon>Bacillati</taxon>
        <taxon>Actinomycetota</taxon>
        <taxon>Actinomycetes</taxon>
        <taxon>Kitasatosporales</taxon>
        <taxon>Streptomycetaceae</taxon>
        <taxon>Streptomyces</taxon>
    </lineage>
</organism>
<name>A0ABN3MTY0_9ACTN</name>
<comment type="caution">
    <text evidence="2">The sequence shown here is derived from an EMBL/GenBank/DDBJ whole genome shotgun (WGS) entry which is preliminary data.</text>
</comment>
<protein>
    <recommendedName>
        <fullName evidence="1">HTH luxR-type domain-containing protein</fullName>
    </recommendedName>
</protein>
<dbReference type="EMBL" id="BAAASR010000026">
    <property type="protein sequence ID" value="GAA2508038.1"/>
    <property type="molecule type" value="Genomic_DNA"/>
</dbReference>
<evidence type="ECO:0000259" key="1">
    <source>
        <dbReference type="PROSITE" id="PS50043"/>
    </source>
</evidence>
<keyword evidence="3" id="KW-1185">Reference proteome</keyword>
<accession>A0ABN3MTY0</accession>
<dbReference type="Proteomes" id="UP001499942">
    <property type="component" value="Unassembled WGS sequence"/>
</dbReference>